<organism evidence="9">
    <name type="scientific">Alona affinis</name>
    <dbReference type="NCBI Taxonomy" id="381656"/>
    <lineage>
        <taxon>Eukaryota</taxon>
        <taxon>Metazoa</taxon>
        <taxon>Ecdysozoa</taxon>
        <taxon>Arthropoda</taxon>
        <taxon>Crustacea</taxon>
        <taxon>Branchiopoda</taxon>
        <taxon>Diplostraca</taxon>
        <taxon>Cladocera</taxon>
        <taxon>Anomopoda</taxon>
        <taxon>Chydoridae</taxon>
        <taxon>Alona</taxon>
    </lineage>
</organism>
<gene>
    <name evidence="9" type="primary">EOG090X0A4V</name>
</gene>
<sequence>MSETPKRILELYSGIGGMHYASKAAKIGSFEVVFSVDVNNAANEVYRYNFPATNQQARNIVSLTAKEINKLKPDIIMMSPPCQPFTRTGLKLDVEDPRCASFLHLLNIFPLLDTVQYVLMENVVGFETSAMRNAFVETLGRCQFHFREFILTPESLDIPNSRKRYYLIARKPCAFPFGSEDHLLTAFPLDNPLIVSTFGKTLQSYLEISAAADEIRPYLVPERTLSKYCRIMDIRQKCDTSSCCFTKAYSHYAEGTGSVLQSNEHETVQERFSRFETTHDICELVPLGLRYFTPREVANLMEFPDSFNFPPSVSLKTRYRLLGNSLNVLVVSNLLNILMN</sequence>
<dbReference type="InterPro" id="IPR050750">
    <property type="entry name" value="C5-MTase"/>
</dbReference>
<evidence type="ECO:0000256" key="7">
    <source>
        <dbReference type="PROSITE-ProRule" id="PRU01016"/>
    </source>
</evidence>
<keyword evidence="1 7" id="KW-0489">Methyltransferase</keyword>
<dbReference type="InterPro" id="IPR029063">
    <property type="entry name" value="SAM-dependent_MTases_sf"/>
</dbReference>
<dbReference type="Pfam" id="PF00145">
    <property type="entry name" value="DNA_methylase"/>
    <property type="match status" value="1"/>
</dbReference>
<evidence type="ECO:0000256" key="2">
    <source>
        <dbReference type="ARBA" id="ARBA00022679"/>
    </source>
</evidence>
<dbReference type="SUPFAM" id="SSF53335">
    <property type="entry name" value="S-adenosyl-L-methionine-dependent methyltransferases"/>
    <property type="match status" value="1"/>
</dbReference>
<dbReference type="AlphaFoldDB" id="A0A9N6WSP2"/>
<dbReference type="NCBIfam" id="TIGR00675">
    <property type="entry name" value="dcm"/>
    <property type="match status" value="1"/>
</dbReference>
<evidence type="ECO:0000256" key="6">
    <source>
        <dbReference type="ARBA" id="ARBA00042810"/>
    </source>
</evidence>
<name>A0A9N6WSP2_9CRUS</name>
<evidence type="ECO:0000256" key="5">
    <source>
        <dbReference type="ARBA" id="ARBA00039681"/>
    </source>
</evidence>
<keyword evidence="2 7" id="KW-0808">Transferase</keyword>
<reference evidence="9" key="1">
    <citation type="submission" date="2021-04" db="EMBL/GenBank/DDBJ databases">
        <authorList>
            <person name="Cornetti L."/>
        </authorList>
    </citation>
    <scope>NUCLEOTIDE SEQUENCE</scope>
</reference>
<dbReference type="InterPro" id="IPR031303">
    <property type="entry name" value="C5_meth_CS"/>
</dbReference>
<evidence type="ECO:0000256" key="1">
    <source>
        <dbReference type="ARBA" id="ARBA00022603"/>
    </source>
</evidence>
<keyword evidence="3 7" id="KW-0949">S-adenosyl-L-methionine</keyword>
<dbReference type="Gene3D" id="3.90.120.10">
    <property type="entry name" value="DNA Methylase, subunit A, domain 2"/>
    <property type="match status" value="1"/>
</dbReference>
<dbReference type="PROSITE" id="PS00095">
    <property type="entry name" value="C5_MTASE_2"/>
    <property type="match status" value="1"/>
</dbReference>
<dbReference type="GO" id="GO:0005634">
    <property type="term" value="C:nucleus"/>
    <property type="evidence" value="ECO:0007669"/>
    <property type="project" value="TreeGrafter"/>
</dbReference>
<dbReference type="PANTHER" id="PTHR46098:SF1">
    <property type="entry name" value="TRNA (CYTOSINE(38)-C(5))-METHYLTRANSFERASE"/>
    <property type="match status" value="1"/>
</dbReference>
<dbReference type="GO" id="GO:0008168">
    <property type="term" value="F:methyltransferase activity"/>
    <property type="evidence" value="ECO:0007669"/>
    <property type="project" value="UniProtKB-KW"/>
</dbReference>
<proteinExistence type="inferred from homology"/>
<evidence type="ECO:0000256" key="4">
    <source>
        <dbReference type="ARBA" id="ARBA00039081"/>
    </source>
</evidence>
<feature type="active site" evidence="7">
    <location>
        <position position="82"/>
    </location>
</feature>
<evidence type="ECO:0000256" key="8">
    <source>
        <dbReference type="RuleBase" id="RU000416"/>
    </source>
</evidence>
<evidence type="ECO:0000313" key="9">
    <source>
        <dbReference type="EMBL" id="CAG4634943.1"/>
    </source>
</evidence>
<dbReference type="EC" id="2.1.1.204" evidence="4"/>
<dbReference type="InterPro" id="IPR001525">
    <property type="entry name" value="C5_MeTfrase"/>
</dbReference>
<dbReference type="PANTHER" id="PTHR46098">
    <property type="entry name" value="TRNA (CYTOSINE(38)-C(5))-METHYLTRANSFERASE"/>
    <property type="match status" value="1"/>
</dbReference>
<protein>
    <recommendedName>
        <fullName evidence="5">tRNA (cytosine(38)-C(5))-methyltransferase</fullName>
        <ecNumber evidence="4">2.1.1.204</ecNumber>
    </recommendedName>
    <alternativeName>
        <fullName evidence="6">DNA (cytosine-5)-methyltransferase-like protein 2</fullName>
    </alternativeName>
</protein>
<comment type="similarity">
    <text evidence="7 8">Belongs to the class I-like SAM-binding methyltransferase superfamily. C5-methyltransferase family.</text>
</comment>
<dbReference type="PRINTS" id="PR00105">
    <property type="entry name" value="C5METTRFRASE"/>
</dbReference>
<dbReference type="Gene3D" id="3.40.50.150">
    <property type="entry name" value="Vaccinia Virus protein VP39"/>
    <property type="match status" value="1"/>
</dbReference>
<dbReference type="PROSITE" id="PS51679">
    <property type="entry name" value="SAM_MT_C5"/>
    <property type="match status" value="1"/>
</dbReference>
<evidence type="ECO:0000256" key="3">
    <source>
        <dbReference type="ARBA" id="ARBA00022691"/>
    </source>
</evidence>
<dbReference type="GO" id="GO:0032259">
    <property type="term" value="P:methylation"/>
    <property type="evidence" value="ECO:0007669"/>
    <property type="project" value="UniProtKB-KW"/>
</dbReference>
<accession>A0A9N6WSP2</accession>
<dbReference type="EMBL" id="OC978288">
    <property type="protein sequence ID" value="CAG4634943.1"/>
    <property type="molecule type" value="Genomic_DNA"/>
</dbReference>